<feature type="region of interest" description="Disordered" evidence="1">
    <location>
        <begin position="88"/>
        <end position="114"/>
    </location>
</feature>
<keyword evidence="3" id="KW-1185">Reference proteome</keyword>
<comment type="caution">
    <text evidence="2">The sequence shown here is derived from an EMBL/GenBank/DDBJ whole genome shotgun (WGS) entry which is preliminary data.</text>
</comment>
<name>A0A853DQC9_9MICO</name>
<gene>
    <name evidence="2" type="ORF">HNR14_000432</name>
</gene>
<evidence type="ECO:0000256" key="1">
    <source>
        <dbReference type="SAM" id="MobiDB-lite"/>
    </source>
</evidence>
<reference evidence="2 3" key="1">
    <citation type="submission" date="2020-07" db="EMBL/GenBank/DDBJ databases">
        <title>Sequencing the genomes of 1000 actinobacteria strains.</title>
        <authorList>
            <person name="Klenk H.-P."/>
        </authorList>
    </citation>
    <scope>NUCLEOTIDE SEQUENCE [LARGE SCALE GENOMIC DNA]</scope>
    <source>
        <strain evidence="2 3">DSM 15166</strain>
    </source>
</reference>
<dbReference type="Proteomes" id="UP000521075">
    <property type="component" value="Unassembled WGS sequence"/>
</dbReference>
<protein>
    <submittedName>
        <fullName evidence="2">Uncharacterized protein</fullName>
    </submittedName>
</protein>
<dbReference type="AlphaFoldDB" id="A0A853DQC9"/>
<sequence length="114" mass="12718">MLSRLAAEFAAEIKNHDWSDAPYRTDQAGHSRLDDDEEQRSDQVLSDEETGRVKTNVAWVVGQVLLHADPNFDIREFAHACDLPRALRYGPSGQPSDAVLEGIRRDDDGEVSTP</sequence>
<feature type="region of interest" description="Disordered" evidence="1">
    <location>
        <begin position="16"/>
        <end position="49"/>
    </location>
</feature>
<accession>A0A853DQC9</accession>
<organism evidence="2 3">
    <name type="scientific">Leifsonia naganoensis</name>
    <dbReference type="NCBI Taxonomy" id="150025"/>
    <lineage>
        <taxon>Bacteria</taxon>
        <taxon>Bacillati</taxon>
        <taxon>Actinomycetota</taxon>
        <taxon>Actinomycetes</taxon>
        <taxon>Micrococcales</taxon>
        <taxon>Microbacteriaceae</taxon>
        <taxon>Leifsonia</taxon>
    </lineage>
</organism>
<evidence type="ECO:0000313" key="2">
    <source>
        <dbReference type="EMBL" id="NYK08551.1"/>
    </source>
</evidence>
<evidence type="ECO:0000313" key="3">
    <source>
        <dbReference type="Proteomes" id="UP000521075"/>
    </source>
</evidence>
<dbReference type="RefSeq" id="WP_179699603.1">
    <property type="nucleotide sequence ID" value="NZ_BAAAHA010000004.1"/>
</dbReference>
<proteinExistence type="predicted"/>
<dbReference type="EMBL" id="JACCHJ010000001">
    <property type="protein sequence ID" value="NYK08551.1"/>
    <property type="molecule type" value="Genomic_DNA"/>
</dbReference>